<dbReference type="RefSeq" id="WP_014802024.1">
    <property type="nucleotide sequence ID" value="NC_018020.1"/>
</dbReference>
<name>I4B2J9_TURPD</name>
<keyword evidence="2" id="KW-1185">Reference proteome</keyword>
<dbReference type="KEGG" id="tpx:Turpa_0855"/>
<dbReference type="HOGENOM" id="CLU_193886_0_0_12"/>
<gene>
    <name evidence="1" type="ordered locus">Turpa_0855</name>
</gene>
<accession>I4B2J9</accession>
<dbReference type="STRING" id="869212.Turpa_0855"/>
<organism evidence="1 2">
    <name type="scientific">Turneriella parva (strain ATCC BAA-1111 / DSM 21527 / NCTC 11395 / H)</name>
    <name type="common">Leptospira parva</name>
    <dbReference type="NCBI Taxonomy" id="869212"/>
    <lineage>
        <taxon>Bacteria</taxon>
        <taxon>Pseudomonadati</taxon>
        <taxon>Spirochaetota</taxon>
        <taxon>Spirochaetia</taxon>
        <taxon>Leptospirales</taxon>
        <taxon>Leptospiraceae</taxon>
        <taxon>Turneriella</taxon>
    </lineage>
</organism>
<dbReference type="EMBL" id="CP002959">
    <property type="protein sequence ID" value="AFM11506.1"/>
    <property type="molecule type" value="Genomic_DNA"/>
</dbReference>
<protein>
    <submittedName>
        <fullName evidence="1">Uncharacterized protein</fullName>
    </submittedName>
</protein>
<sequence length="69" mass="8270">MRTDTEIKDAGFSALNTKLDNLEVERFIALVNRQKFDYTEWRKTLFEDMTIDEISARANEYTRKQFSEE</sequence>
<dbReference type="AlphaFoldDB" id="I4B2J9"/>
<dbReference type="OrthoDB" id="361711at2"/>
<evidence type="ECO:0000313" key="2">
    <source>
        <dbReference type="Proteomes" id="UP000006048"/>
    </source>
</evidence>
<reference evidence="1 2" key="1">
    <citation type="submission" date="2012-06" db="EMBL/GenBank/DDBJ databases">
        <title>The complete chromosome of genome of Turneriella parva DSM 21527.</title>
        <authorList>
            <consortium name="US DOE Joint Genome Institute (JGI-PGF)"/>
            <person name="Lucas S."/>
            <person name="Han J."/>
            <person name="Lapidus A."/>
            <person name="Bruce D."/>
            <person name="Goodwin L."/>
            <person name="Pitluck S."/>
            <person name="Peters L."/>
            <person name="Kyrpides N."/>
            <person name="Mavromatis K."/>
            <person name="Ivanova N."/>
            <person name="Mikhailova N."/>
            <person name="Chertkov O."/>
            <person name="Detter J.C."/>
            <person name="Tapia R."/>
            <person name="Han C."/>
            <person name="Land M."/>
            <person name="Hauser L."/>
            <person name="Markowitz V."/>
            <person name="Cheng J.-F."/>
            <person name="Hugenholtz P."/>
            <person name="Woyke T."/>
            <person name="Wu D."/>
            <person name="Gronow S."/>
            <person name="Wellnitz S."/>
            <person name="Brambilla E."/>
            <person name="Klenk H.-P."/>
            <person name="Eisen J.A."/>
        </authorList>
    </citation>
    <scope>NUCLEOTIDE SEQUENCE [LARGE SCALE GENOMIC DNA]</scope>
    <source>
        <strain evidence="2">ATCC BAA-1111 / DSM 21527 / NCTC 11395 / H</strain>
    </source>
</reference>
<evidence type="ECO:0000313" key="1">
    <source>
        <dbReference type="EMBL" id="AFM11506.1"/>
    </source>
</evidence>
<dbReference type="Proteomes" id="UP000006048">
    <property type="component" value="Chromosome"/>
</dbReference>
<proteinExistence type="predicted"/>